<dbReference type="GO" id="GO:0005262">
    <property type="term" value="F:calcium channel activity"/>
    <property type="evidence" value="ECO:0007669"/>
    <property type="project" value="TreeGrafter"/>
</dbReference>
<evidence type="ECO:0000256" key="5">
    <source>
        <dbReference type="ARBA" id="ARBA00023136"/>
    </source>
</evidence>
<dbReference type="PANTHER" id="PTHR10582">
    <property type="entry name" value="TRANSIENT RECEPTOR POTENTIAL ION CHANNEL PROTEIN"/>
    <property type="match status" value="1"/>
</dbReference>
<evidence type="ECO:0000256" key="3">
    <source>
        <dbReference type="ARBA" id="ARBA00022737"/>
    </source>
</evidence>
<accession>A0A8S3ZTA6</accession>
<keyword evidence="5 6" id="KW-0472">Membrane</keyword>
<dbReference type="OrthoDB" id="533508at2759"/>
<dbReference type="Proteomes" id="UP000678393">
    <property type="component" value="Unassembled WGS sequence"/>
</dbReference>
<comment type="caution">
    <text evidence="8">The sequence shown here is derived from an EMBL/GenBank/DDBJ whole genome shotgun (WGS) entry which is preliminary data.</text>
</comment>
<reference evidence="8" key="1">
    <citation type="submission" date="2021-04" db="EMBL/GenBank/DDBJ databases">
        <authorList>
            <consortium name="Molecular Ecology Group"/>
        </authorList>
    </citation>
    <scope>NUCLEOTIDE SEQUENCE</scope>
</reference>
<evidence type="ECO:0000313" key="8">
    <source>
        <dbReference type="EMBL" id="CAG5132739.1"/>
    </source>
</evidence>
<evidence type="ECO:0000256" key="2">
    <source>
        <dbReference type="ARBA" id="ARBA00022692"/>
    </source>
</evidence>
<dbReference type="GO" id="GO:0098703">
    <property type="term" value="P:calcium ion import across plasma membrane"/>
    <property type="evidence" value="ECO:0007669"/>
    <property type="project" value="TreeGrafter"/>
</dbReference>
<keyword evidence="3" id="KW-0677">Repeat</keyword>
<dbReference type="Pfam" id="PF00520">
    <property type="entry name" value="Ion_trans"/>
    <property type="match status" value="1"/>
</dbReference>
<organism evidence="8 9">
    <name type="scientific">Candidula unifasciata</name>
    <dbReference type="NCBI Taxonomy" id="100452"/>
    <lineage>
        <taxon>Eukaryota</taxon>
        <taxon>Metazoa</taxon>
        <taxon>Spiralia</taxon>
        <taxon>Lophotrochozoa</taxon>
        <taxon>Mollusca</taxon>
        <taxon>Gastropoda</taxon>
        <taxon>Heterobranchia</taxon>
        <taxon>Euthyneura</taxon>
        <taxon>Panpulmonata</taxon>
        <taxon>Eupulmonata</taxon>
        <taxon>Stylommatophora</taxon>
        <taxon>Helicina</taxon>
        <taxon>Helicoidea</taxon>
        <taxon>Geomitridae</taxon>
        <taxon>Candidula</taxon>
    </lineage>
</organism>
<protein>
    <recommendedName>
        <fullName evidence="7">Ion transport domain-containing protein</fullName>
    </recommendedName>
</protein>
<dbReference type="InterPro" id="IPR005821">
    <property type="entry name" value="Ion_trans_dom"/>
</dbReference>
<feature type="transmembrane region" description="Helical" evidence="6">
    <location>
        <begin position="159"/>
        <end position="180"/>
    </location>
</feature>
<evidence type="ECO:0000259" key="7">
    <source>
        <dbReference type="Pfam" id="PF00520"/>
    </source>
</evidence>
<gene>
    <name evidence="8" type="ORF">CUNI_LOCUS18297</name>
</gene>
<keyword evidence="9" id="KW-1185">Reference proteome</keyword>
<feature type="domain" description="Ion transport" evidence="7">
    <location>
        <begin position="29"/>
        <end position="190"/>
    </location>
</feature>
<dbReference type="EMBL" id="CAJHNH020005613">
    <property type="protein sequence ID" value="CAG5132739.1"/>
    <property type="molecule type" value="Genomic_DNA"/>
</dbReference>
<evidence type="ECO:0000313" key="9">
    <source>
        <dbReference type="Proteomes" id="UP000678393"/>
    </source>
</evidence>
<dbReference type="Gene3D" id="1.10.287.70">
    <property type="match status" value="1"/>
</dbReference>
<feature type="transmembrane region" description="Helical" evidence="6">
    <location>
        <begin position="47"/>
        <end position="67"/>
    </location>
</feature>
<feature type="transmembrane region" description="Helical" evidence="6">
    <location>
        <begin position="88"/>
        <end position="110"/>
    </location>
</feature>
<dbReference type="GO" id="GO:0005886">
    <property type="term" value="C:plasma membrane"/>
    <property type="evidence" value="ECO:0007669"/>
    <property type="project" value="TreeGrafter"/>
</dbReference>
<evidence type="ECO:0000256" key="4">
    <source>
        <dbReference type="ARBA" id="ARBA00022989"/>
    </source>
</evidence>
<feature type="non-terminal residue" evidence="8">
    <location>
        <position position="1"/>
    </location>
</feature>
<keyword evidence="4 6" id="KW-1133">Transmembrane helix</keyword>
<dbReference type="AlphaFoldDB" id="A0A8S3ZTA6"/>
<name>A0A8S3ZTA6_9EUPU</name>
<feature type="transmembrane region" description="Helical" evidence="6">
    <location>
        <begin position="24"/>
        <end position="41"/>
    </location>
</feature>
<dbReference type="InterPro" id="IPR024862">
    <property type="entry name" value="TRPV"/>
</dbReference>
<comment type="subcellular location">
    <subcellularLocation>
        <location evidence="1">Membrane</location>
        <topology evidence="1">Multi-pass membrane protein</topology>
    </subcellularLocation>
</comment>
<dbReference type="PANTHER" id="PTHR10582:SF2">
    <property type="entry name" value="INACTIVE"/>
    <property type="match status" value="1"/>
</dbReference>
<proteinExistence type="predicted"/>
<evidence type="ECO:0000256" key="6">
    <source>
        <dbReference type="SAM" id="Phobius"/>
    </source>
</evidence>
<sequence length="223" mass="25804">MINDWCIVGLSSIFKNCAHSPAHTLYIISCLLTLACIPFRYTGQYDIEDILLIFSAPSGWSIFLFFARGYRLTGPFVTIIYKMITGDLFCFGIIYIIFLSGFTQGFFFLFQSVSSKTADPDLAKFSNVQDTILKMFEMTLGEFRYEVFSMSNYPPLTKLIFALFMILVPILLLNMLIAMMGNTYTQVISKSTKEWWKQWAKIIVMLEWGMTKKRLLQIQQEYS</sequence>
<evidence type="ECO:0000256" key="1">
    <source>
        <dbReference type="ARBA" id="ARBA00004141"/>
    </source>
</evidence>
<keyword evidence="2 6" id="KW-0812">Transmembrane</keyword>